<keyword evidence="1" id="KW-0472">Membrane</keyword>
<feature type="transmembrane region" description="Helical" evidence="1">
    <location>
        <begin position="82"/>
        <end position="102"/>
    </location>
</feature>
<protein>
    <submittedName>
        <fullName evidence="2">Uncharacterized protein</fullName>
    </submittedName>
</protein>
<sequence>MFLLAMGQAEYVSTIGAPFAITVIGGLSLSTLLTLVFIPTLNSGLESSLAWIGQLNWKIKSIQLILFAVGCGLIYYTVDTLIWQLIDLFLIIILIPGLTYFIKTSLRQASTRLIGEDEDIHIKIQRLVKIYDRDSRFIREWKAGKQIAQRAGQDTGYSGRRAQDQLIWQLPLLGFVVWFVYFYINSGFWLFVLSHLVYFYFSFIWKPVGSLLENLYEKKGKRPLRKLNKLFILLFVWGFPLFNLVLFQQRWGNIVLIIFIGFVWYLSLL</sequence>
<feature type="transmembrane region" description="Helical" evidence="1">
    <location>
        <begin position="227"/>
        <end position="245"/>
    </location>
</feature>
<feature type="transmembrane region" description="Helical" evidence="1">
    <location>
        <begin position="251"/>
        <end position="268"/>
    </location>
</feature>
<name>X1S9Y7_9ZZZZ</name>
<feature type="non-terminal residue" evidence="2">
    <location>
        <position position="269"/>
    </location>
</feature>
<accession>X1S9Y7</accession>
<feature type="transmembrane region" description="Helical" evidence="1">
    <location>
        <begin position="59"/>
        <end position="76"/>
    </location>
</feature>
<dbReference type="EMBL" id="BARW01021590">
    <property type="protein sequence ID" value="GAI89842.1"/>
    <property type="molecule type" value="Genomic_DNA"/>
</dbReference>
<feature type="transmembrane region" description="Helical" evidence="1">
    <location>
        <begin position="196"/>
        <end position="215"/>
    </location>
</feature>
<feature type="transmembrane region" description="Helical" evidence="1">
    <location>
        <begin position="166"/>
        <end position="184"/>
    </location>
</feature>
<evidence type="ECO:0000313" key="2">
    <source>
        <dbReference type="EMBL" id="GAI89842.1"/>
    </source>
</evidence>
<feature type="transmembrane region" description="Helical" evidence="1">
    <location>
        <begin position="15"/>
        <end position="38"/>
    </location>
</feature>
<comment type="caution">
    <text evidence="2">The sequence shown here is derived from an EMBL/GenBank/DDBJ whole genome shotgun (WGS) entry which is preliminary data.</text>
</comment>
<dbReference type="AlphaFoldDB" id="X1S9Y7"/>
<keyword evidence="1" id="KW-0812">Transmembrane</keyword>
<gene>
    <name evidence="2" type="ORF">S12H4_36239</name>
</gene>
<proteinExistence type="predicted"/>
<reference evidence="2" key="1">
    <citation type="journal article" date="2014" name="Front. Microbiol.">
        <title>High frequency of phylogenetically diverse reductive dehalogenase-homologous genes in deep subseafloor sedimentary metagenomes.</title>
        <authorList>
            <person name="Kawai M."/>
            <person name="Futagami T."/>
            <person name="Toyoda A."/>
            <person name="Takaki Y."/>
            <person name="Nishi S."/>
            <person name="Hori S."/>
            <person name="Arai W."/>
            <person name="Tsubouchi T."/>
            <person name="Morono Y."/>
            <person name="Uchiyama I."/>
            <person name="Ito T."/>
            <person name="Fujiyama A."/>
            <person name="Inagaki F."/>
            <person name="Takami H."/>
        </authorList>
    </citation>
    <scope>NUCLEOTIDE SEQUENCE</scope>
    <source>
        <strain evidence="2">Expedition CK06-06</strain>
    </source>
</reference>
<organism evidence="2">
    <name type="scientific">marine sediment metagenome</name>
    <dbReference type="NCBI Taxonomy" id="412755"/>
    <lineage>
        <taxon>unclassified sequences</taxon>
        <taxon>metagenomes</taxon>
        <taxon>ecological metagenomes</taxon>
    </lineage>
</organism>
<evidence type="ECO:0000256" key="1">
    <source>
        <dbReference type="SAM" id="Phobius"/>
    </source>
</evidence>
<keyword evidence="1" id="KW-1133">Transmembrane helix</keyword>